<sequence>MASEASTARYQLEEIPMDFELEMEPIKELTHVPQSTRAKHLGMDVRHCPLVTAARDSRIVSREASVRSIRSRRSMELGESDELFFGAVRKMLDAGLVW</sequence>
<name>A0A139GUV5_9PEZI</name>
<evidence type="ECO:0000313" key="1">
    <source>
        <dbReference type="EMBL" id="KXS93987.1"/>
    </source>
</evidence>
<accession>A0A139GUV5</accession>
<reference evidence="1 2" key="1">
    <citation type="submission" date="2015-07" db="EMBL/GenBank/DDBJ databases">
        <title>Comparative genomics of the Sigatoka disease complex on banana suggests a link between parallel evolutionary changes in Pseudocercospora fijiensis and Pseudocercospora eumusae and increased virulence on the banana host.</title>
        <authorList>
            <person name="Chang T.-C."/>
            <person name="Salvucci A."/>
            <person name="Crous P.W."/>
            <person name="Stergiopoulos I."/>
        </authorList>
    </citation>
    <scope>NUCLEOTIDE SEQUENCE [LARGE SCALE GENOMIC DNA]</scope>
    <source>
        <strain evidence="1 2">CBS 116634</strain>
    </source>
</reference>
<proteinExistence type="predicted"/>
<dbReference type="Proteomes" id="UP000073492">
    <property type="component" value="Unassembled WGS sequence"/>
</dbReference>
<protein>
    <submittedName>
        <fullName evidence="1">Uncharacterized protein</fullName>
    </submittedName>
</protein>
<dbReference type="EMBL" id="LFZO01001051">
    <property type="protein sequence ID" value="KXS93987.1"/>
    <property type="molecule type" value="Genomic_DNA"/>
</dbReference>
<dbReference type="AlphaFoldDB" id="A0A139GUV5"/>
<gene>
    <name evidence="1" type="ORF">AC579_7621</name>
</gene>
<organism evidence="1 2">
    <name type="scientific">Pseudocercospora musae</name>
    <dbReference type="NCBI Taxonomy" id="113226"/>
    <lineage>
        <taxon>Eukaryota</taxon>
        <taxon>Fungi</taxon>
        <taxon>Dikarya</taxon>
        <taxon>Ascomycota</taxon>
        <taxon>Pezizomycotina</taxon>
        <taxon>Dothideomycetes</taxon>
        <taxon>Dothideomycetidae</taxon>
        <taxon>Mycosphaerellales</taxon>
        <taxon>Mycosphaerellaceae</taxon>
        <taxon>Pseudocercospora</taxon>
    </lineage>
</organism>
<dbReference type="OrthoDB" id="3518533at2759"/>
<keyword evidence="2" id="KW-1185">Reference proteome</keyword>
<comment type="caution">
    <text evidence="1">The sequence shown here is derived from an EMBL/GenBank/DDBJ whole genome shotgun (WGS) entry which is preliminary data.</text>
</comment>
<evidence type="ECO:0000313" key="2">
    <source>
        <dbReference type="Proteomes" id="UP000073492"/>
    </source>
</evidence>